<accession>A0A830BVG2</accession>
<evidence type="ECO:0000313" key="2">
    <source>
        <dbReference type="EMBL" id="GFP88364.1"/>
    </source>
</evidence>
<dbReference type="AlphaFoldDB" id="A0A830BVG2"/>
<evidence type="ECO:0000256" key="1">
    <source>
        <dbReference type="SAM" id="MobiDB-lite"/>
    </source>
</evidence>
<evidence type="ECO:0000313" key="3">
    <source>
        <dbReference type="Proteomes" id="UP000653305"/>
    </source>
</evidence>
<proteinExistence type="predicted"/>
<dbReference type="Proteomes" id="UP000653305">
    <property type="component" value="Unassembled WGS sequence"/>
</dbReference>
<dbReference type="EMBL" id="BMAC01000167">
    <property type="protein sequence ID" value="GFP88364.1"/>
    <property type="molecule type" value="Genomic_DNA"/>
</dbReference>
<gene>
    <name evidence="2" type="ORF">PHJA_000980100</name>
</gene>
<name>A0A830BVG2_9LAMI</name>
<protein>
    <submittedName>
        <fullName evidence="2">Uncharacterized protein</fullName>
    </submittedName>
</protein>
<feature type="compositionally biased region" description="Basic and acidic residues" evidence="1">
    <location>
        <begin position="47"/>
        <end position="77"/>
    </location>
</feature>
<organism evidence="2 3">
    <name type="scientific">Phtheirospermum japonicum</name>
    <dbReference type="NCBI Taxonomy" id="374723"/>
    <lineage>
        <taxon>Eukaryota</taxon>
        <taxon>Viridiplantae</taxon>
        <taxon>Streptophyta</taxon>
        <taxon>Embryophyta</taxon>
        <taxon>Tracheophyta</taxon>
        <taxon>Spermatophyta</taxon>
        <taxon>Magnoliopsida</taxon>
        <taxon>eudicotyledons</taxon>
        <taxon>Gunneridae</taxon>
        <taxon>Pentapetalae</taxon>
        <taxon>asterids</taxon>
        <taxon>lamiids</taxon>
        <taxon>Lamiales</taxon>
        <taxon>Orobanchaceae</taxon>
        <taxon>Orobanchaceae incertae sedis</taxon>
        <taxon>Phtheirospermum</taxon>
    </lineage>
</organism>
<comment type="caution">
    <text evidence="2">The sequence shown here is derived from an EMBL/GenBank/DDBJ whole genome shotgun (WGS) entry which is preliminary data.</text>
</comment>
<feature type="region of interest" description="Disordered" evidence="1">
    <location>
        <begin position="42"/>
        <end position="90"/>
    </location>
</feature>
<keyword evidence="3" id="KW-1185">Reference proteome</keyword>
<sequence>MAPELYEEEYNELVDLYAFENSPLKSPGPSNLLLAESVTSGDSWSDENLKLSGHKDANSSRDGCRKQEADSDLRDSEENVMPSDTDSDDIKSIVEKLENVVDEKMKEMYELKKNHEVAILNFLKELPQETRQRVLTVCNQKMSEHKSRYESGHFIESSCPHS</sequence>
<reference evidence="2" key="1">
    <citation type="submission" date="2020-07" db="EMBL/GenBank/DDBJ databases">
        <title>Ethylene signaling mediates host invasion by parasitic plants.</title>
        <authorList>
            <person name="Yoshida S."/>
        </authorList>
    </citation>
    <scope>NUCLEOTIDE SEQUENCE</scope>
    <source>
        <strain evidence="2">Okayama</strain>
    </source>
</reference>